<dbReference type="EMBL" id="CAJPDQ010000003">
    <property type="protein sequence ID" value="CAF9907257.1"/>
    <property type="molecule type" value="Genomic_DNA"/>
</dbReference>
<evidence type="ECO:0000256" key="3">
    <source>
        <dbReference type="SAM" id="Phobius"/>
    </source>
</evidence>
<feature type="transmembrane region" description="Helical" evidence="3">
    <location>
        <begin position="308"/>
        <end position="327"/>
    </location>
</feature>
<dbReference type="Pfam" id="PF07690">
    <property type="entry name" value="MFS_1"/>
    <property type="match status" value="1"/>
</dbReference>
<feature type="transmembrane region" description="Helical" evidence="3">
    <location>
        <begin position="122"/>
        <end position="142"/>
    </location>
</feature>
<feature type="transmembrane region" description="Helical" evidence="3">
    <location>
        <begin position="424"/>
        <end position="448"/>
    </location>
</feature>
<feature type="region of interest" description="Disordered" evidence="2">
    <location>
        <begin position="460"/>
        <end position="487"/>
    </location>
</feature>
<keyword evidence="3" id="KW-0472">Membrane</keyword>
<dbReference type="OrthoDB" id="10027823at2759"/>
<protein>
    <recommendedName>
        <fullName evidence="4">Major facilitator superfamily (MFS) profile domain-containing protein</fullName>
    </recommendedName>
</protein>
<feature type="transmembrane region" description="Helical" evidence="3">
    <location>
        <begin position="70"/>
        <end position="91"/>
    </location>
</feature>
<dbReference type="PANTHER" id="PTHR23520">
    <property type="entry name" value="TRANSPORTER, PUTATIVE (AFU_ORTHOLOGUE AFUA_3G04000)-RELATED"/>
    <property type="match status" value="1"/>
</dbReference>
<evidence type="ECO:0000313" key="6">
    <source>
        <dbReference type="Proteomes" id="UP000664169"/>
    </source>
</evidence>
<name>A0A8H3EK31_9LECA</name>
<evidence type="ECO:0000313" key="5">
    <source>
        <dbReference type="EMBL" id="CAF9907257.1"/>
    </source>
</evidence>
<sequence>MYEHEQTGGGIPNMLTRFVDEIGLLTFYNSSLDTKLLCFQRFVRLFAYGGCTLIFASFFEALGIQRGRIGLFMTLTLIGDTVISLFLTLYADRLGRRAILGAGALLMTFSGIVFALSDNYFVLLAAAVLGVIAPSGNEIGPFRAIEESTLAHLNSPEKRSDIFAWYSLIGSAGVATGMMVSGWIIQSLQAHGWTTLESYKFTFYAYAGMGFLKFLFALSMSPQVEAETKRKSAQADETAPLLAQETEPPALEEKWSWRSILPQISRESTSILIKLCLLFAIDSFASGLAPVTWQTFFFKTKFNLSEGVLGSIFFTTASIASLSMLVSSSIAKRIGNIKAMVYTHLPSAIALALVAIPDQLPIALTLLILRACTQSMDTVPRSAFLAAVILPGERTAIMGTVNVVKTCAQSLSPFLTGILAERELFWLAFVLAGTLKAVYDISILMVFLGHKPREEEVIIPGDTNEDSDSNTMEQNGVVSKPLSAPAA</sequence>
<dbReference type="AlphaFoldDB" id="A0A8H3EK31"/>
<dbReference type="InterPro" id="IPR036259">
    <property type="entry name" value="MFS_trans_sf"/>
</dbReference>
<dbReference type="PANTHER" id="PTHR23520:SF5">
    <property type="entry name" value="TRANSPORTER, PUTATIVE (AFU_ORTHOLOGUE AFUA_3G04000)-RELATED"/>
    <property type="match status" value="1"/>
</dbReference>
<dbReference type="InterPro" id="IPR011701">
    <property type="entry name" value="MFS"/>
</dbReference>
<dbReference type="PROSITE" id="PS50850">
    <property type="entry name" value="MFS"/>
    <property type="match status" value="1"/>
</dbReference>
<comment type="subcellular location">
    <subcellularLocation>
        <location evidence="1">Membrane</location>
        <topology evidence="1">Multi-pass membrane protein</topology>
    </subcellularLocation>
</comment>
<organism evidence="5 6">
    <name type="scientific">Gomphillus americanus</name>
    <dbReference type="NCBI Taxonomy" id="1940652"/>
    <lineage>
        <taxon>Eukaryota</taxon>
        <taxon>Fungi</taxon>
        <taxon>Dikarya</taxon>
        <taxon>Ascomycota</taxon>
        <taxon>Pezizomycotina</taxon>
        <taxon>Lecanoromycetes</taxon>
        <taxon>OSLEUM clade</taxon>
        <taxon>Ostropomycetidae</taxon>
        <taxon>Ostropales</taxon>
        <taxon>Graphidaceae</taxon>
        <taxon>Gomphilloideae</taxon>
        <taxon>Gomphillus</taxon>
    </lineage>
</organism>
<comment type="caution">
    <text evidence="5">The sequence shown here is derived from an EMBL/GenBank/DDBJ whole genome shotgun (WGS) entry which is preliminary data.</text>
</comment>
<feature type="transmembrane region" description="Helical" evidence="3">
    <location>
        <begin position="163"/>
        <end position="183"/>
    </location>
</feature>
<feature type="transmembrane region" description="Helical" evidence="3">
    <location>
        <begin position="98"/>
        <end position="116"/>
    </location>
</feature>
<dbReference type="Gene3D" id="1.20.1250.20">
    <property type="entry name" value="MFS general substrate transporter like domains"/>
    <property type="match status" value="1"/>
</dbReference>
<feature type="transmembrane region" description="Helical" evidence="3">
    <location>
        <begin position="203"/>
        <end position="221"/>
    </location>
</feature>
<feature type="transmembrane region" description="Helical" evidence="3">
    <location>
        <begin position="45"/>
        <end position="64"/>
    </location>
</feature>
<keyword evidence="6" id="KW-1185">Reference proteome</keyword>
<feature type="domain" description="Major facilitator superfamily (MFS) profile" evidence="4">
    <location>
        <begin position="19"/>
        <end position="451"/>
    </location>
</feature>
<evidence type="ECO:0000259" key="4">
    <source>
        <dbReference type="PROSITE" id="PS50850"/>
    </source>
</evidence>
<dbReference type="GO" id="GO:0022857">
    <property type="term" value="F:transmembrane transporter activity"/>
    <property type="evidence" value="ECO:0007669"/>
    <property type="project" value="InterPro"/>
</dbReference>
<dbReference type="GO" id="GO:0000329">
    <property type="term" value="C:fungal-type vacuole membrane"/>
    <property type="evidence" value="ECO:0007669"/>
    <property type="project" value="TreeGrafter"/>
</dbReference>
<reference evidence="5" key="1">
    <citation type="submission" date="2021-03" db="EMBL/GenBank/DDBJ databases">
        <authorList>
            <person name="Tagirdzhanova G."/>
        </authorList>
    </citation>
    <scope>NUCLEOTIDE SEQUENCE</scope>
</reference>
<evidence type="ECO:0000256" key="2">
    <source>
        <dbReference type="SAM" id="MobiDB-lite"/>
    </source>
</evidence>
<keyword evidence="3" id="KW-1133">Transmembrane helix</keyword>
<proteinExistence type="predicted"/>
<dbReference type="InterPro" id="IPR020846">
    <property type="entry name" value="MFS_dom"/>
</dbReference>
<keyword evidence="3" id="KW-0812">Transmembrane</keyword>
<dbReference type="SUPFAM" id="SSF103473">
    <property type="entry name" value="MFS general substrate transporter"/>
    <property type="match status" value="1"/>
</dbReference>
<accession>A0A8H3EK31</accession>
<dbReference type="Proteomes" id="UP000664169">
    <property type="component" value="Unassembled WGS sequence"/>
</dbReference>
<gene>
    <name evidence="5" type="ORF">GOMPHAMPRED_005062</name>
</gene>
<evidence type="ECO:0000256" key="1">
    <source>
        <dbReference type="ARBA" id="ARBA00004141"/>
    </source>
</evidence>
<feature type="transmembrane region" description="Helical" evidence="3">
    <location>
        <begin position="271"/>
        <end position="296"/>
    </location>
</feature>